<comment type="caution">
    <text evidence="2">The sequence shown here is derived from an EMBL/GenBank/DDBJ whole genome shotgun (WGS) entry which is preliminary data.</text>
</comment>
<gene>
    <name evidence="2" type="ORF">EKO04_002375</name>
</gene>
<protein>
    <submittedName>
        <fullName evidence="2">Uncharacterized protein</fullName>
    </submittedName>
</protein>
<evidence type="ECO:0000313" key="3">
    <source>
        <dbReference type="Proteomes" id="UP000651452"/>
    </source>
</evidence>
<reference evidence="2" key="1">
    <citation type="submission" date="2018-12" db="EMBL/GenBank/DDBJ databases">
        <authorList>
            <person name="Syme R.A."/>
            <person name="Farfan-Caceres L."/>
            <person name="Lichtenzveig J."/>
        </authorList>
    </citation>
    <scope>NUCLEOTIDE SEQUENCE</scope>
    <source>
        <strain evidence="2">Al4</strain>
    </source>
</reference>
<accession>A0A8H7J7L5</accession>
<dbReference type="AlphaFoldDB" id="A0A8H7J7L5"/>
<keyword evidence="3" id="KW-1185">Reference proteome</keyword>
<feature type="compositionally biased region" description="Basic and acidic residues" evidence="1">
    <location>
        <begin position="15"/>
        <end position="25"/>
    </location>
</feature>
<reference evidence="2" key="2">
    <citation type="submission" date="2020-09" db="EMBL/GenBank/DDBJ databases">
        <title>Reference genome assembly for Australian Ascochyta lentis isolate Al4.</title>
        <authorList>
            <person name="Lee R.C."/>
            <person name="Farfan-Caceres L.M."/>
            <person name="Debler J.W."/>
            <person name="Williams A.H."/>
            <person name="Henares B.M."/>
        </authorList>
    </citation>
    <scope>NUCLEOTIDE SEQUENCE</scope>
    <source>
        <strain evidence="2">Al4</strain>
    </source>
</reference>
<evidence type="ECO:0000256" key="1">
    <source>
        <dbReference type="SAM" id="MobiDB-lite"/>
    </source>
</evidence>
<dbReference type="Proteomes" id="UP000651452">
    <property type="component" value="Unassembled WGS sequence"/>
</dbReference>
<dbReference type="EMBL" id="RZGK01000004">
    <property type="protein sequence ID" value="KAF9699379.1"/>
    <property type="molecule type" value="Genomic_DNA"/>
</dbReference>
<feature type="region of interest" description="Disordered" evidence="1">
    <location>
        <begin position="1"/>
        <end position="62"/>
    </location>
</feature>
<sequence length="171" mass="18782">MPYHHHAAFAQETPGAHERTERDIQDTSSSLAGPVGHRPLTVPSAHGQSTHYFHQQEQTRRRQHQYPHIQAAPIHQAHTKTTSHAPQRRQNEAVVNAASTFLPYCTAEISLNEEQVIAVTDIAGSLKELVLLTLGAKDGDEECKSRLESALGGEQAAAGVLDFFSDEFAIE</sequence>
<evidence type="ECO:0000313" key="2">
    <source>
        <dbReference type="EMBL" id="KAF9699379.1"/>
    </source>
</evidence>
<organism evidence="2 3">
    <name type="scientific">Ascochyta lentis</name>
    <dbReference type="NCBI Taxonomy" id="205686"/>
    <lineage>
        <taxon>Eukaryota</taxon>
        <taxon>Fungi</taxon>
        <taxon>Dikarya</taxon>
        <taxon>Ascomycota</taxon>
        <taxon>Pezizomycotina</taxon>
        <taxon>Dothideomycetes</taxon>
        <taxon>Pleosporomycetidae</taxon>
        <taxon>Pleosporales</taxon>
        <taxon>Pleosporineae</taxon>
        <taxon>Didymellaceae</taxon>
        <taxon>Ascochyta</taxon>
    </lineage>
</organism>
<dbReference type="OrthoDB" id="3791893at2759"/>
<name>A0A8H7J7L5_9PLEO</name>
<proteinExistence type="predicted"/>